<feature type="transmembrane region" description="Helical" evidence="6">
    <location>
        <begin position="6"/>
        <end position="24"/>
    </location>
</feature>
<keyword evidence="1 4" id="KW-0349">Heme</keyword>
<evidence type="ECO:0000313" key="9">
    <source>
        <dbReference type="Proteomes" id="UP001596071"/>
    </source>
</evidence>
<proteinExistence type="predicted"/>
<evidence type="ECO:0000256" key="3">
    <source>
        <dbReference type="ARBA" id="ARBA00023004"/>
    </source>
</evidence>
<dbReference type="PROSITE" id="PS51007">
    <property type="entry name" value="CYTC"/>
    <property type="match status" value="2"/>
</dbReference>
<keyword evidence="3 4" id="KW-0408">Iron</keyword>
<dbReference type="SUPFAM" id="SSF46626">
    <property type="entry name" value="Cytochrome c"/>
    <property type="match status" value="2"/>
</dbReference>
<evidence type="ECO:0000259" key="7">
    <source>
        <dbReference type="PROSITE" id="PS51007"/>
    </source>
</evidence>
<gene>
    <name evidence="8" type="ORF">ACFPTP_17180</name>
</gene>
<feature type="region of interest" description="Disordered" evidence="5">
    <location>
        <begin position="36"/>
        <end position="62"/>
    </location>
</feature>
<comment type="caution">
    <text evidence="8">The sequence shown here is derived from an EMBL/GenBank/DDBJ whole genome shotgun (WGS) entry which is preliminary data.</text>
</comment>
<dbReference type="InterPro" id="IPR036909">
    <property type="entry name" value="Cyt_c-like_dom_sf"/>
</dbReference>
<dbReference type="RefSeq" id="WP_381447338.1">
    <property type="nucleotide sequence ID" value="NZ_JBHSNP010000029.1"/>
</dbReference>
<sequence length="322" mass="34797">MKRSTTLTIGFLFLISLGVIVLLANQLKIDKSLMQEGSGSSAPEEKSGEIAYNPPSLDDVPEGPMGDAILRGRELINDTSNAIRAKASSVEDGENLVNELACISCHAGDGLDRDTSSLVGVAAVYPQYNERADKVLTLEDRINGCMVRSMNGQPFEEDDEDLNAMVAYLSYISEGIPIGAELEWLGKNDMKDVPVPDVENGERVFQQSCVACHASDGSGTGPNTGPALWGEGSYNDGAGMARMSKNAGFIKNNMPLGQPNSLTDQEAADLAAFILSQDRPEWKGHDDDWPNGNRPTDVMTKELRDQVKEGTIDWEKVLGKDN</sequence>
<keyword evidence="6" id="KW-0812">Transmembrane</keyword>
<protein>
    <submittedName>
        <fullName evidence="8">C-type cytochrome</fullName>
    </submittedName>
</protein>
<feature type="domain" description="Cytochrome c" evidence="7">
    <location>
        <begin position="196"/>
        <end position="278"/>
    </location>
</feature>
<dbReference type="Proteomes" id="UP001596071">
    <property type="component" value="Unassembled WGS sequence"/>
</dbReference>
<dbReference type="EMBL" id="JBHSNP010000029">
    <property type="protein sequence ID" value="MFC5604974.1"/>
    <property type="molecule type" value="Genomic_DNA"/>
</dbReference>
<keyword evidence="6" id="KW-0472">Membrane</keyword>
<reference evidence="9" key="1">
    <citation type="journal article" date="2019" name="Int. J. Syst. Evol. Microbiol.">
        <title>The Global Catalogue of Microorganisms (GCM) 10K type strain sequencing project: providing services to taxonomists for standard genome sequencing and annotation.</title>
        <authorList>
            <consortium name="The Broad Institute Genomics Platform"/>
            <consortium name="The Broad Institute Genome Sequencing Center for Infectious Disease"/>
            <person name="Wu L."/>
            <person name="Ma J."/>
        </authorList>
    </citation>
    <scope>NUCLEOTIDE SEQUENCE [LARGE SCALE GENOMIC DNA]</scope>
    <source>
        <strain evidence="9">KACC 11299</strain>
    </source>
</reference>
<name>A0ABW0U458_9BACL</name>
<evidence type="ECO:0000313" key="8">
    <source>
        <dbReference type="EMBL" id="MFC5604974.1"/>
    </source>
</evidence>
<keyword evidence="2 4" id="KW-0479">Metal-binding</keyword>
<evidence type="ECO:0000256" key="2">
    <source>
        <dbReference type="ARBA" id="ARBA00022723"/>
    </source>
</evidence>
<dbReference type="InterPro" id="IPR009056">
    <property type="entry name" value="Cyt_c-like_dom"/>
</dbReference>
<dbReference type="PANTHER" id="PTHR35008:SF4">
    <property type="entry name" value="BLL4482 PROTEIN"/>
    <property type="match status" value="1"/>
</dbReference>
<keyword evidence="9" id="KW-1185">Reference proteome</keyword>
<dbReference type="Gene3D" id="1.10.760.10">
    <property type="entry name" value="Cytochrome c-like domain"/>
    <property type="match status" value="2"/>
</dbReference>
<evidence type="ECO:0000256" key="5">
    <source>
        <dbReference type="SAM" id="MobiDB-lite"/>
    </source>
</evidence>
<dbReference type="PANTHER" id="PTHR35008">
    <property type="entry name" value="BLL4482 PROTEIN-RELATED"/>
    <property type="match status" value="1"/>
</dbReference>
<accession>A0ABW0U458</accession>
<evidence type="ECO:0000256" key="4">
    <source>
        <dbReference type="PROSITE-ProRule" id="PRU00433"/>
    </source>
</evidence>
<dbReference type="Pfam" id="PF00034">
    <property type="entry name" value="Cytochrom_C"/>
    <property type="match status" value="1"/>
</dbReference>
<evidence type="ECO:0000256" key="6">
    <source>
        <dbReference type="SAM" id="Phobius"/>
    </source>
</evidence>
<organism evidence="8 9">
    <name type="scientific">Sporosarcina koreensis</name>
    <dbReference type="NCBI Taxonomy" id="334735"/>
    <lineage>
        <taxon>Bacteria</taxon>
        <taxon>Bacillati</taxon>
        <taxon>Bacillota</taxon>
        <taxon>Bacilli</taxon>
        <taxon>Bacillales</taxon>
        <taxon>Caryophanaceae</taxon>
        <taxon>Sporosarcina</taxon>
    </lineage>
</organism>
<dbReference type="InterPro" id="IPR051459">
    <property type="entry name" value="Cytochrome_c-type_DH"/>
</dbReference>
<dbReference type="Pfam" id="PF21342">
    <property type="entry name" value="SoxA-TsdA_cyt-c"/>
    <property type="match status" value="1"/>
</dbReference>
<keyword evidence="6" id="KW-1133">Transmembrane helix</keyword>
<evidence type="ECO:0000256" key="1">
    <source>
        <dbReference type="ARBA" id="ARBA00022617"/>
    </source>
</evidence>
<feature type="domain" description="Cytochrome c" evidence="7">
    <location>
        <begin position="88"/>
        <end position="173"/>
    </location>
</feature>